<dbReference type="GO" id="GO:0035091">
    <property type="term" value="F:phosphatidylinositol binding"/>
    <property type="evidence" value="ECO:0007669"/>
    <property type="project" value="InterPro"/>
</dbReference>
<dbReference type="GO" id="GO:0043328">
    <property type="term" value="P:protein transport to vacuole involved in ubiquitin-dependent protein catabolic process via the multivesicular body sorting pathway"/>
    <property type="evidence" value="ECO:0007669"/>
    <property type="project" value="InterPro"/>
</dbReference>
<dbReference type="AlphaFoldDB" id="A0A059CA06"/>
<accession>A0A059CA06</accession>
<dbReference type="eggNOG" id="KOG1087">
    <property type="taxonomic scope" value="Eukaryota"/>
</dbReference>
<dbReference type="PANTHER" id="PTHR45898:SF18">
    <property type="match status" value="1"/>
</dbReference>
<evidence type="ECO:0000256" key="2">
    <source>
        <dbReference type="SAM" id="MobiDB-lite"/>
    </source>
</evidence>
<comment type="similarity">
    <text evidence="1">Belongs to the TOM1 family.</text>
</comment>
<dbReference type="STRING" id="71139.A0A059CA06"/>
<dbReference type="GO" id="GO:0043130">
    <property type="term" value="F:ubiquitin binding"/>
    <property type="evidence" value="ECO:0007669"/>
    <property type="project" value="InterPro"/>
</dbReference>
<evidence type="ECO:0000256" key="1">
    <source>
        <dbReference type="ARBA" id="ARBA00007708"/>
    </source>
</evidence>
<dbReference type="InParanoid" id="A0A059CA06"/>
<gene>
    <name evidence="3" type="ORF">EUGRSUZ_E03504</name>
</gene>
<feature type="compositionally biased region" description="Polar residues" evidence="2">
    <location>
        <begin position="89"/>
        <end position="119"/>
    </location>
</feature>
<sequence>MYICAFLPKISGQLSYKKWDFLQINIKCRYRVQLNLIQKRTFSVERTTALLKAETSLALVPVGHPQSTASQSQQDALVLFDVFSDSNNKPNTINTQSGYPTTQSNPSTPQFQQQRNLQAPQLGVYANGNMPNMGLNEHDQSPYSQSSVPVWNGHIAQQQQPPSPVYGAQTSDSLPPPPWEAQSVENSQVMGTQYPQPMQGSQVVVLHAQPALSGLHLQAPYPMGNEQAMGMYLQPVAGGHMPLLNSQVVPINQMVGLTTSAHPRRSLYGDGSSANASRSDGLFISPANVWQPGGSLRLWPTRCSVP</sequence>
<dbReference type="EMBL" id="KK198757">
    <property type="protein sequence ID" value="KCW74770.1"/>
    <property type="molecule type" value="Genomic_DNA"/>
</dbReference>
<protein>
    <submittedName>
        <fullName evidence="3">Uncharacterized protein</fullName>
    </submittedName>
</protein>
<dbReference type="PANTHER" id="PTHR45898">
    <property type="entry name" value="TOM1-LIKE PROTEIN"/>
    <property type="match status" value="1"/>
</dbReference>
<feature type="region of interest" description="Disordered" evidence="2">
    <location>
        <begin position="157"/>
        <end position="176"/>
    </location>
</feature>
<proteinExistence type="inferred from homology"/>
<name>A0A059CA06_EUCGR</name>
<dbReference type="InterPro" id="IPR044836">
    <property type="entry name" value="TOL_plant"/>
</dbReference>
<feature type="region of interest" description="Disordered" evidence="2">
    <location>
        <begin position="89"/>
        <end position="147"/>
    </location>
</feature>
<dbReference type="Gramene" id="KCW74770">
    <property type="protein sequence ID" value="KCW74770"/>
    <property type="gene ID" value="EUGRSUZ_E03504"/>
</dbReference>
<evidence type="ECO:0000313" key="3">
    <source>
        <dbReference type="EMBL" id="KCW74770.1"/>
    </source>
</evidence>
<organism evidence="3">
    <name type="scientific">Eucalyptus grandis</name>
    <name type="common">Flooded gum</name>
    <dbReference type="NCBI Taxonomy" id="71139"/>
    <lineage>
        <taxon>Eukaryota</taxon>
        <taxon>Viridiplantae</taxon>
        <taxon>Streptophyta</taxon>
        <taxon>Embryophyta</taxon>
        <taxon>Tracheophyta</taxon>
        <taxon>Spermatophyta</taxon>
        <taxon>Magnoliopsida</taxon>
        <taxon>eudicotyledons</taxon>
        <taxon>Gunneridae</taxon>
        <taxon>Pentapetalae</taxon>
        <taxon>rosids</taxon>
        <taxon>malvids</taxon>
        <taxon>Myrtales</taxon>
        <taxon>Myrtaceae</taxon>
        <taxon>Myrtoideae</taxon>
        <taxon>Eucalypteae</taxon>
        <taxon>Eucalyptus</taxon>
    </lineage>
</organism>
<reference evidence="3" key="1">
    <citation type="submission" date="2013-07" db="EMBL/GenBank/DDBJ databases">
        <title>The genome of Eucalyptus grandis.</title>
        <authorList>
            <person name="Schmutz J."/>
            <person name="Hayes R."/>
            <person name="Myburg A."/>
            <person name="Tuskan G."/>
            <person name="Grattapaglia D."/>
            <person name="Rokhsar D.S."/>
        </authorList>
    </citation>
    <scope>NUCLEOTIDE SEQUENCE</scope>
    <source>
        <tissue evidence="3">Leaf extractions</tissue>
    </source>
</reference>